<protein>
    <submittedName>
        <fullName evidence="2">Asp-tRNA(Asn)/Glu-tRNA(Gln) amidotransferase GatCAB subunit A</fullName>
    </submittedName>
</protein>
<dbReference type="InterPro" id="IPR023631">
    <property type="entry name" value="Amidase_dom"/>
</dbReference>
<dbReference type="InterPro" id="IPR036928">
    <property type="entry name" value="AS_sf"/>
</dbReference>
<name>A0A2M9G3L2_9PROT</name>
<dbReference type="InterPro" id="IPR000120">
    <property type="entry name" value="Amidase"/>
</dbReference>
<feature type="domain" description="Amidase" evidence="1">
    <location>
        <begin position="26"/>
        <end position="443"/>
    </location>
</feature>
<evidence type="ECO:0000313" key="2">
    <source>
        <dbReference type="EMBL" id="PJK30309.1"/>
    </source>
</evidence>
<dbReference type="Pfam" id="PF01425">
    <property type="entry name" value="Amidase"/>
    <property type="match status" value="1"/>
</dbReference>
<dbReference type="AlphaFoldDB" id="A0A2M9G3L2"/>
<keyword evidence="2" id="KW-0808">Transferase</keyword>
<dbReference type="RefSeq" id="WP_109795506.1">
    <property type="nucleotide sequence ID" value="NZ_PHIG01000029.1"/>
</dbReference>
<accession>A0A2M9G3L2</accession>
<proteinExistence type="predicted"/>
<dbReference type="GO" id="GO:0016740">
    <property type="term" value="F:transferase activity"/>
    <property type="evidence" value="ECO:0007669"/>
    <property type="project" value="UniProtKB-KW"/>
</dbReference>
<dbReference type="PANTHER" id="PTHR11895">
    <property type="entry name" value="TRANSAMIDASE"/>
    <property type="match status" value="1"/>
</dbReference>
<dbReference type="PANTHER" id="PTHR11895:SF176">
    <property type="entry name" value="AMIDASE AMID-RELATED"/>
    <property type="match status" value="1"/>
</dbReference>
<sequence length="472" mass="50088">MSAELHWKSAAELTGDFRSGAVSPVEVTCAMLDRIETVDPLLGSYDEVTAERAMAQAARAETAWRAGEAGPLTGVPVAVKALCDMKGVRTAAGTKVMRERVAETDATVVRRLEEAGAVILGLLVMTEGASAVHHPETPQPKNPWNPDYWSGASSSGSGVAVAAGLCFGALGSDTAGSIRAPSHFNGVTGLKPTYGRVSRAKVFPLSATLDHLGPMTRSAEDAASMLRVIAGPDEADPTAVRRSISGDLAGLDQGIEGLRIGVDERWITDGVDPELSKSVLEAAAELERAGAVRVNVDAPDRGEAIRAGAAILHADVALAHRDLFPGREDDYGPHLAELIRIGQRLTGVELAEAHERRRNWTGRLAALHEEVDLLILPPTPAPAPPARLTHALSGDFFDQGDVFRFTLPFTLSGQPALTLPCGFSRLGLPLAFQLIGRPFEEAAALRAGMAWQARTDWHLRHPDEAAWQGHAA</sequence>
<dbReference type="OrthoDB" id="9811471at2"/>
<comment type="caution">
    <text evidence="2">The sequence shown here is derived from an EMBL/GenBank/DDBJ whole genome shotgun (WGS) entry which is preliminary data.</text>
</comment>
<organism evidence="2 3">
    <name type="scientific">Minwuia thermotolerans</name>
    <dbReference type="NCBI Taxonomy" id="2056226"/>
    <lineage>
        <taxon>Bacteria</taxon>
        <taxon>Pseudomonadati</taxon>
        <taxon>Pseudomonadota</taxon>
        <taxon>Alphaproteobacteria</taxon>
        <taxon>Minwuiales</taxon>
        <taxon>Minwuiaceae</taxon>
        <taxon>Minwuia</taxon>
    </lineage>
</organism>
<evidence type="ECO:0000313" key="3">
    <source>
        <dbReference type="Proteomes" id="UP000229498"/>
    </source>
</evidence>
<dbReference type="SUPFAM" id="SSF75304">
    <property type="entry name" value="Amidase signature (AS) enzymes"/>
    <property type="match status" value="1"/>
</dbReference>
<dbReference type="PROSITE" id="PS00571">
    <property type="entry name" value="AMIDASES"/>
    <property type="match status" value="1"/>
</dbReference>
<reference evidence="2 3" key="1">
    <citation type="submission" date="2017-11" db="EMBL/GenBank/DDBJ databases">
        <title>Draft genome sequence of Rhizobiales bacterium SY3-13.</title>
        <authorList>
            <person name="Sun C."/>
        </authorList>
    </citation>
    <scope>NUCLEOTIDE SEQUENCE [LARGE SCALE GENOMIC DNA]</scope>
    <source>
        <strain evidence="2 3">SY3-13</strain>
    </source>
</reference>
<evidence type="ECO:0000259" key="1">
    <source>
        <dbReference type="Pfam" id="PF01425"/>
    </source>
</evidence>
<keyword evidence="3" id="KW-1185">Reference proteome</keyword>
<dbReference type="Proteomes" id="UP000229498">
    <property type="component" value="Unassembled WGS sequence"/>
</dbReference>
<dbReference type="Gene3D" id="3.90.1300.10">
    <property type="entry name" value="Amidase signature (AS) domain"/>
    <property type="match status" value="1"/>
</dbReference>
<dbReference type="EMBL" id="PHIG01000029">
    <property type="protein sequence ID" value="PJK30309.1"/>
    <property type="molecule type" value="Genomic_DNA"/>
</dbReference>
<dbReference type="InterPro" id="IPR020556">
    <property type="entry name" value="Amidase_CS"/>
</dbReference>
<gene>
    <name evidence="2" type="ORF">CVT23_07975</name>
</gene>